<dbReference type="PANTHER" id="PTHR43072">
    <property type="entry name" value="N-ACETYLTRANSFERASE"/>
    <property type="match status" value="1"/>
</dbReference>
<dbReference type="GO" id="GO:0016747">
    <property type="term" value="F:acyltransferase activity, transferring groups other than amino-acyl groups"/>
    <property type="evidence" value="ECO:0007669"/>
    <property type="project" value="InterPro"/>
</dbReference>
<dbReference type="Proteomes" id="UP000321306">
    <property type="component" value="Unassembled WGS sequence"/>
</dbReference>
<dbReference type="AlphaFoldDB" id="A0A511N1T3"/>
<sequence>MTSTSAISSRLATRADAESIARIYNQGIADRTATFETRPRTVTDVESWFDGHHPIVVVEVEGTVQAFASTSTYRPRECYAGIAEFSVYVARETRGQKLGEVAMQALIAESEKAGFWKLLSRVFPENQASLKMLSRLEFREVGTYIKHGQLEGVWKDVVIVERLLEKNL</sequence>
<dbReference type="EMBL" id="BJXB01000010">
    <property type="protein sequence ID" value="GEM46822.1"/>
    <property type="molecule type" value="Genomic_DNA"/>
</dbReference>
<evidence type="ECO:0000256" key="1">
    <source>
        <dbReference type="ARBA" id="ARBA00022679"/>
    </source>
</evidence>
<gene>
    <name evidence="4" type="ORF">DC3_24570</name>
</gene>
<dbReference type="InterPro" id="IPR016181">
    <property type="entry name" value="Acyl_CoA_acyltransferase"/>
</dbReference>
<organism evidence="4 5">
    <name type="scientific">Deinococcus cellulosilyticus (strain DSM 18568 / NBRC 106333 / KACC 11606 / 5516J-15)</name>
    <dbReference type="NCBI Taxonomy" id="1223518"/>
    <lineage>
        <taxon>Bacteria</taxon>
        <taxon>Thermotogati</taxon>
        <taxon>Deinococcota</taxon>
        <taxon>Deinococci</taxon>
        <taxon>Deinococcales</taxon>
        <taxon>Deinococcaceae</taxon>
        <taxon>Deinococcus</taxon>
    </lineage>
</organism>
<proteinExistence type="predicted"/>
<feature type="domain" description="N-acetyltransferase" evidence="3">
    <location>
        <begin position="7"/>
        <end position="168"/>
    </location>
</feature>
<evidence type="ECO:0000256" key="2">
    <source>
        <dbReference type="ARBA" id="ARBA00023315"/>
    </source>
</evidence>
<dbReference type="Gene3D" id="3.40.630.30">
    <property type="match status" value="1"/>
</dbReference>
<evidence type="ECO:0000313" key="5">
    <source>
        <dbReference type="Proteomes" id="UP000321306"/>
    </source>
</evidence>
<comment type="caution">
    <text evidence="4">The sequence shown here is derived from an EMBL/GenBank/DDBJ whole genome shotgun (WGS) entry which is preliminary data.</text>
</comment>
<keyword evidence="2" id="KW-0012">Acyltransferase</keyword>
<protein>
    <submittedName>
        <fullName evidence="4">N-acetyltransferase</fullName>
    </submittedName>
</protein>
<evidence type="ECO:0000259" key="3">
    <source>
        <dbReference type="PROSITE" id="PS51186"/>
    </source>
</evidence>
<keyword evidence="5" id="KW-1185">Reference proteome</keyword>
<dbReference type="PANTHER" id="PTHR43072:SF23">
    <property type="entry name" value="UPF0039 PROTEIN C11D3.02C"/>
    <property type="match status" value="1"/>
</dbReference>
<dbReference type="SUPFAM" id="SSF55729">
    <property type="entry name" value="Acyl-CoA N-acyltransferases (Nat)"/>
    <property type="match status" value="1"/>
</dbReference>
<dbReference type="OrthoDB" id="9798006at2"/>
<dbReference type="CDD" id="cd04301">
    <property type="entry name" value="NAT_SF"/>
    <property type="match status" value="1"/>
</dbReference>
<dbReference type="RefSeq" id="WP_146884624.1">
    <property type="nucleotide sequence ID" value="NZ_BJXB01000010.1"/>
</dbReference>
<name>A0A511N1T3_DEIC1</name>
<dbReference type="InterPro" id="IPR000182">
    <property type="entry name" value="GNAT_dom"/>
</dbReference>
<dbReference type="PROSITE" id="PS51186">
    <property type="entry name" value="GNAT"/>
    <property type="match status" value="1"/>
</dbReference>
<accession>A0A511N1T3</accession>
<keyword evidence="1 4" id="KW-0808">Transferase</keyword>
<reference evidence="4 5" key="1">
    <citation type="submission" date="2019-07" db="EMBL/GenBank/DDBJ databases">
        <title>Whole genome shotgun sequence of Deinococcus cellulosilyticus NBRC 106333.</title>
        <authorList>
            <person name="Hosoyama A."/>
            <person name="Uohara A."/>
            <person name="Ohji S."/>
            <person name="Ichikawa N."/>
        </authorList>
    </citation>
    <scope>NUCLEOTIDE SEQUENCE [LARGE SCALE GENOMIC DNA]</scope>
    <source>
        <strain evidence="4 5">NBRC 106333</strain>
    </source>
</reference>
<dbReference type="Pfam" id="PF00583">
    <property type="entry name" value="Acetyltransf_1"/>
    <property type="match status" value="1"/>
</dbReference>
<evidence type="ECO:0000313" key="4">
    <source>
        <dbReference type="EMBL" id="GEM46822.1"/>
    </source>
</evidence>
<dbReference type="NCBIfam" id="NF040503">
    <property type="entry name" value="resist_ArsN1a"/>
    <property type="match status" value="1"/>
</dbReference>